<reference evidence="3" key="1">
    <citation type="submission" date="2022-11" db="UniProtKB">
        <authorList>
            <consortium name="WormBaseParasite"/>
        </authorList>
    </citation>
    <scope>IDENTIFICATION</scope>
</reference>
<feature type="transmembrane region" description="Helical" evidence="1">
    <location>
        <begin position="520"/>
        <end position="537"/>
    </location>
</feature>
<proteinExistence type="predicted"/>
<keyword evidence="1" id="KW-0812">Transmembrane</keyword>
<keyword evidence="1" id="KW-1133">Transmembrane helix</keyword>
<evidence type="ECO:0000313" key="2">
    <source>
        <dbReference type="Proteomes" id="UP000887574"/>
    </source>
</evidence>
<evidence type="ECO:0000313" key="3">
    <source>
        <dbReference type="WBParaSite" id="jg5382"/>
    </source>
</evidence>
<evidence type="ECO:0000256" key="1">
    <source>
        <dbReference type="SAM" id="Phobius"/>
    </source>
</evidence>
<feature type="transmembrane region" description="Helical" evidence="1">
    <location>
        <begin position="567"/>
        <end position="584"/>
    </location>
</feature>
<organism evidence="2 3">
    <name type="scientific">Ditylenchus dipsaci</name>
    <dbReference type="NCBI Taxonomy" id="166011"/>
    <lineage>
        <taxon>Eukaryota</taxon>
        <taxon>Metazoa</taxon>
        <taxon>Ecdysozoa</taxon>
        <taxon>Nematoda</taxon>
        <taxon>Chromadorea</taxon>
        <taxon>Rhabditida</taxon>
        <taxon>Tylenchina</taxon>
        <taxon>Tylenchomorpha</taxon>
        <taxon>Sphaerularioidea</taxon>
        <taxon>Anguinidae</taxon>
        <taxon>Anguininae</taxon>
        <taxon>Ditylenchus</taxon>
    </lineage>
</organism>
<name>A0A915EFN8_9BILA</name>
<keyword evidence="1" id="KW-0472">Membrane</keyword>
<protein>
    <submittedName>
        <fullName evidence="3">Uncharacterized protein</fullName>
    </submittedName>
</protein>
<feature type="transmembrane region" description="Helical" evidence="1">
    <location>
        <begin position="590"/>
        <end position="611"/>
    </location>
</feature>
<dbReference type="AlphaFoldDB" id="A0A915EFN8"/>
<sequence length="738" mass="81923">MASEWTHAASHVEFFTEYQVEFTTSRLDFFSHYFGLLWHLVTQVDFCGILATQVNLYGNLVGRRGISSGVLRHLRWTSSTSQVDFSGILGGLLRHLRWAALAIHVVGGRTSETSQWTSLETRCTSTASLVDFCTDSGRLDGHLRHLWWTSVVTLFHLGRHLRHHWWTSTDSQMDVCGISASLVDFCGDSGVSGGLLRQLKCSFTALQLTSYSVSGELTADFYAIPDGLYWTLMATQVVLTAFQQDFFTLTSTATQAVFIGNLTGLSRHFSCGLKLTSNSTQVFIYDIFFGRLCHLRRISLAFQVHVCAIFDVTTTWVGIYDNSERLLLQLRWNSLAIRVDFGGLYSGLGWTTKAAQVNSYSNSIKRIWRILATLVDSMAMQVYFCSICIYSILAMSDPSKIPEEVKKQIDDALALWVNNASVEKTPGNSMIDKSVMQSIIDVKTSNLASDGISTSGITSDGSMASKDGISASNGMIGISGVDGNNGNKGNKRKKVIARIPKGTKRQPSHISSCLHPSTPLFWTFIIPAWTLWFIVLVRNQLSITACRQSRLTADKEQLYWARKTCKGLPILLSWFLMTFFTLLFAVDMQLFWLCITYVVLVTIFGPMLFILHTHNYVNSCNGMYSLTHLSFYNPCVVKRPQSSRTTPPAPPPPPAQLLKNDVKEVVVRPTSASSPIVLNPTSTPGGNVVSLPTPIILPAVQQPVGVPSQMLTDPNTGPASAQQFYDWLTDRNVDNIEK</sequence>
<dbReference type="WBParaSite" id="jg5382">
    <property type="protein sequence ID" value="jg5382"/>
    <property type="gene ID" value="jg5382"/>
</dbReference>
<keyword evidence="2" id="KW-1185">Reference proteome</keyword>
<dbReference type="Proteomes" id="UP000887574">
    <property type="component" value="Unplaced"/>
</dbReference>
<accession>A0A915EFN8</accession>